<reference evidence="2" key="1">
    <citation type="journal article" date="2023" name="Science">
        <title>Genome structures resolve the early diversification of teleost fishes.</title>
        <authorList>
            <person name="Parey E."/>
            <person name="Louis A."/>
            <person name="Montfort J."/>
            <person name="Bouchez O."/>
            <person name="Roques C."/>
            <person name="Iampietro C."/>
            <person name="Lluch J."/>
            <person name="Castinel A."/>
            <person name="Donnadieu C."/>
            <person name="Desvignes T."/>
            <person name="Floi Bucao C."/>
            <person name="Jouanno E."/>
            <person name="Wen M."/>
            <person name="Mejri S."/>
            <person name="Dirks R."/>
            <person name="Jansen H."/>
            <person name="Henkel C."/>
            <person name="Chen W.J."/>
            <person name="Zahm M."/>
            <person name="Cabau C."/>
            <person name="Klopp C."/>
            <person name="Thompson A.W."/>
            <person name="Robinson-Rechavi M."/>
            <person name="Braasch I."/>
            <person name="Lecointre G."/>
            <person name="Bobe J."/>
            <person name="Postlethwait J.H."/>
            <person name="Berthelot C."/>
            <person name="Roest Crollius H."/>
            <person name="Guiguen Y."/>
        </authorList>
    </citation>
    <scope>NUCLEOTIDE SEQUENCE</scope>
    <source>
        <strain evidence="2">NC1722</strain>
    </source>
</reference>
<proteinExistence type="predicted"/>
<gene>
    <name evidence="2" type="ORF">AAFF_G00165310</name>
</gene>
<dbReference type="AlphaFoldDB" id="A0AAD7RMK6"/>
<organism evidence="2 3">
    <name type="scientific">Aldrovandia affinis</name>
    <dbReference type="NCBI Taxonomy" id="143900"/>
    <lineage>
        <taxon>Eukaryota</taxon>
        <taxon>Metazoa</taxon>
        <taxon>Chordata</taxon>
        <taxon>Craniata</taxon>
        <taxon>Vertebrata</taxon>
        <taxon>Euteleostomi</taxon>
        <taxon>Actinopterygii</taxon>
        <taxon>Neopterygii</taxon>
        <taxon>Teleostei</taxon>
        <taxon>Notacanthiformes</taxon>
        <taxon>Halosauridae</taxon>
        <taxon>Aldrovandia</taxon>
    </lineage>
</organism>
<dbReference type="Proteomes" id="UP001221898">
    <property type="component" value="Unassembled WGS sequence"/>
</dbReference>
<feature type="region of interest" description="Disordered" evidence="1">
    <location>
        <begin position="39"/>
        <end position="98"/>
    </location>
</feature>
<comment type="caution">
    <text evidence="2">The sequence shown here is derived from an EMBL/GenBank/DDBJ whole genome shotgun (WGS) entry which is preliminary data.</text>
</comment>
<evidence type="ECO:0000313" key="3">
    <source>
        <dbReference type="Proteomes" id="UP001221898"/>
    </source>
</evidence>
<accession>A0AAD7RMK6</accession>
<protein>
    <submittedName>
        <fullName evidence="2">Uncharacterized protein</fullName>
    </submittedName>
</protein>
<evidence type="ECO:0000256" key="1">
    <source>
        <dbReference type="SAM" id="MobiDB-lite"/>
    </source>
</evidence>
<name>A0AAD7RMK6_9TELE</name>
<keyword evidence="3" id="KW-1185">Reference proteome</keyword>
<dbReference type="EMBL" id="JAINUG010000220">
    <property type="protein sequence ID" value="KAJ8386934.1"/>
    <property type="molecule type" value="Genomic_DNA"/>
</dbReference>
<sequence length="200" mass="21312">MQQKATQQQAQILQRRECASLLQEWSTFNRLRPCAQTARPHLTASSTEPRFSAHPPGDGDGVGGQAKRGRWHSPSPPVCQTGRMRPSAGQSGHLQKLGFKDRPERGIADNQPRIPAAWVWQCSQLELGEDEHRALPPAPPPKQLRTLGGETVGRSAGVSGTAGCSGRAAAMQLSRSCQDIQVTAGHALFGGGSGGSCKSF</sequence>
<evidence type="ECO:0000313" key="2">
    <source>
        <dbReference type="EMBL" id="KAJ8386934.1"/>
    </source>
</evidence>